<feature type="transmembrane region" description="Helical" evidence="5">
    <location>
        <begin position="62"/>
        <end position="84"/>
    </location>
</feature>
<comment type="subcellular location">
    <subcellularLocation>
        <location evidence="1">Membrane</location>
        <topology evidence="1">Multi-pass membrane protein</topology>
    </subcellularLocation>
</comment>
<feature type="transmembrane region" description="Helical" evidence="5">
    <location>
        <begin position="96"/>
        <end position="114"/>
    </location>
</feature>
<organism evidence="6 7">
    <name type="scientific">Ereboglobus luteus</name>
    <dbReference type="NCBI Taxonomy" id="1796921"/>
    <lineage>
        <taxon>Bacteria</taxon>
        <taxon>Pseudomonadati</taxon>
        <taxon>Verrucomicrobiota</taxon>
        <taxon>Opitutia</taxon>
        <taxon>Opitutales</taxon>
        <taxon>Opitutaceae</taxon>
        <taxon>Ereboglobus</taxon>
    </lineage>
</organism>
<dbReference type="Proteomes" id="UP000244896">
    <property type="component" value="Chromosome"/>
</dbReference>
<dbReference type="InterPro" id="IPR035952">
    <property type="entry name" value="Rhomboid-like_sf"/>
</dbReference>
<evidence type="ECO:0000313" key="6">
    <source>
        <dbReference type="EMBL" id="AWI10491.1"/>
    </source>
</evidence>
<accession>A0A2U8E6M8</accession>
<reference evidence="6 7" key="1">
    <citation type="journal article" date="2018" name="Syst. Appl. Microbiol.">
        <title>Ereboglobus luteus gen. nov. sp. nov. from cockroach guts, and new insights into the oxygen relationship of the genera Opitutus and Didymococcus (Verrucomicrobia: Opitutaceae).</title>
        <authorList>
            <person name="Tegtmeier D."/>
            <person name="Belitz A."/>
            <person name="Radek R."/>
            <person name="Heimerl T."/>
            <person name="Brune A."/>
        </authorList>
    </citation>
    <scope>NUCLEOTIDE SEQUENCE [LARGE SCALE GENOMIC DNA]</scope>
    <source>
        <strain evidence="6 7">Ho45</strain>
    </source>
</reference>
<dbReference type="OrthoDB" id="9778756at2"/>
<evidence type="ECO:0000256" key="5">
    <source>
        <dbReference type="SAM" id="Phobius"/>
    </source>
</evidence>
<dbReference type="KEGG" id="elut:CKA38_03505"/>
<dbReference type="EMBL" id="CP023004">
    <property type="protein sequence ID" value="AWI10491.1"/>
    <property type="molecule type" value="Genomic_DNA"/>
</dbReference>
<evidence type="ECO:0000256" key="1">
    <source>
        <dbReference type="ARBA" id="ARBA00004141"/>
    </source>
</evidence>
<feature type="transmembrane region" description="Helical" evidence="5">
    <location>
        <begin position="21"/>
        <end position="42"/>
    </location>
</feature>
<gene>
    <name evidence="6" type="ORF">CKA38_03505</name>
</gene>
<name>A0A2U8E6M8_9BACT</name>
<keyword evidence="3 5" id="KW-1133">Transmembrane helix</keyword>
<dbReference type="RefSeq" id="WP_108826389.1">
    <property type="nucleotide sequence ID" value="NZ_CP023004.1"/>
</dbReference>
<dbReference type="AlphaFoldDB" id="A0A2U8E6M8"/>
<keyword evidence="7" id="KW-1185">Reference proteome</keyword>
<evidence type="ECO:0000313" key="7">
    <source>
        <dbReference type="Proteomes" id="UP000244896"/>
    </source>
</evidence>
<protein>
    <submittedName>
        <fullName evidence="6">Uncharacterized protein</fullName>
    </submittedName>
</protein>
<feature type="transmembrane region" description="Helical" evidence="5">
    <location>
        <begin position="175"/>
        <end position="195"/>
    </location>
</feature>
<evidence type="ECO:0000256" key="2">
    <source>
        <dbReference type="ARBA" id="ARBA00022692"/>
    </source>
</evidence>
<evidence type="ECO:0000256" key="3">
    <source>
        <dbReference type="ARBA" id="ARBA00022989"/>
    </source>
</evidence>
<proteinExistence type="predicted"/>
<keyword evidence="4 5" id="KW-0472">Membrane</keyword>
<dbReference type="Gene3D" id="1.20.1540.10">
    <property type="entry name" value="Rhomboid-like"/>
    <property type="match status" value="1"/>
</dbReference>
<feature type="transmembrane region" description="Helical" evidence="5">
    <location>
        <begin position="120"/>
        <end position="137"/>
    </location>
</feature>
<evidence type="ECO:0000256" key="4">
    <source>
        <dbReference type="ARBA" id="ARBA00023136"/>
    </source>
</evidence>
<keyword evidence="2 5" id="KW-0812">Transmembrane</keyword>
<dbReference type="GO" id="GO:0016020">
    <property type="term" value="C:membrane"/>
    <property type="evidence" value="ECO:0007669"/>
    <property type="project" value="UniProtKB-SubCell"/>
</dbReference>
<sequence>MSWLNRIERRLEPFAIPHLTLIIVAGQLLMLVAIRFLGIFAWEDCVLMPSAVLRGEWWRLITFAFFPPTFSPFWAAFALYMIYLFGSALEHYWGEVRFNLFLLCGYVLTVGVAFITPNAIATNIFISGSLFLAFAYLNPEFEIMVFFILPVKIKWLALITWIGYAFTFFTGGLSAKLMVVASVGNFLIFFSGDLARRIRSGRRRMATQADRIAQQSDTPMMRNRCHVCGKTSQTHPQEDFRYCSKCEGEYCYCSEHIRNHEHVRAPKTPGRDEKE</sequence>
<dbReference type="SUPFAM" id="SSF144091">
    <property type="entry name" value="Rhomboid-like"/>
    <property type="match status" value="1"/>
</dbReference>
<feature type="transmembrane region" description="Helical" evidence="5">
    <location>
        <begin position="144"/>
        <end position="169"/>
    </location>
</feature>